<dbReference type="STRING" id="329726.AM1_4261"/>
<sequence length="113" mass="13522">MATRYHLKVHPKVTSEDVHILPEDLKTDFEEIFKPVLQEDPHKCDFLPWHNLTGGLQNYRALEIEWEGDPNAYRLVYRICEKPAPKRVEILSFAEHDPAYEKAKERLRRRRNK</sequence>
<gene>
    <name evidence="1" type="ordered locus">AM1_4261</name>
</gene>
<proteinExistence type="predicted"/>
<dbReference type="OrthoDB" id="573758at2"/>
<keyword evidence="2" id="KW-1185">Reference proteome</keyword>
<name>B0CCS8_ACAM1</name>
<dbReference type="EMBL" id="CP000828">
    <property type="protein sequence ID" value="ABW29240.1"/>
    <property type="molecule type" value="Genomic_DNA"/>
</dbReference>
<dbReference type="eggNOG" id="COG2026">
    <property type="taxonomic scope" value="Bacteria"/>
</dbReference>
<dbReference type="Proteomes" id="UP000000268">
    <property type="component" value="Chromosome"/>
</dbReference>
<dbReference type="HOGENOM" id="CLU_2220103_0_0_3"/>
<protein>
    <recommendedName>
        <fullName evidence="3">Cytotoxic translational repressor of toxin-antitoxin stability system</fullName>
    </recommendedName>
</protein>
<dbReference type="RefSeq" id="WP_012164571.1">
    <property type="nucleotide sequence ID" value="NC_009925.1"/>
</dbReference>
<evidence type="ECO:0000313" key="2">
    <source>
        <dbReference type="Proteomes" id="UP000000268"/>
    </source>
</evidence>
<reference evidence="1 2" key="1">
    <citation type="journal article" date="2008" name="Proc. Natl. Acad. Sci. U.S.A.">
        <title>Niche adaptation and genome expansion in the chlorophyll d-producing cyanobacterium Acaryochloris marina.</title>
        <authorList>
            <person name="Swingley W.D."/>
            <person name="Chen M."/>
            <person name="Cheung P.C."/>
            <person name="Conrad A.L."/>
            <person name="Dejesa L.C."/>
            <person name="Hao J."/>
            <person name="Honchak B.M."/>
            <person name="Karbach L.E."/>
            <person name="Kurdoglu A."/>
            <person name="Lahiri S."/>
            <person name="Mastrian S.D."/>
            <person name="Miyashita H."/>
            <person name="Page L."/>
            <person name="Ramakrishna P."/>
            <person name="Satoh S."/>
            <person name="Sattley W.M."/>
            <person name="Shimada Y."/>
            <person name="Taylor H.L."/>
            <person name="Tomo T."/>
            <person name="Tsuchiya T."/>
            <person name="Wang Z.T."/>
            <person name="Raymond J."/>
            <person name="Mimuro M."/>
            <person name="Blankenship R.E."/>
            <person name="Touchman J.W."/>
        </authorList>
    </citation>
    <scope>NUCLEOTIDE SEQUENCE [LARGE SCALE GENOMIC DNA]</scope>
    <source>
        <strain evidence="2">MBIC 11017</strain>
    </source>
</reference>
<evidence type="ECO:0000313" key="1">
    <source>
        <dbReference type="EMBL" id="ABW29240.1"/>
    </source>
</evidence>
<organism evidence="1 2">
    <name type="scientific">Acaryochloris marina (strain MBIC 11017)</name>
    <dbReference type="NCBI Taxonomy" id="329726"/>
    <lineage>
        <taxon>Bacteria</taxon>
        <taxon>Bacillati</taxon>
        <taxon>Cyanobacteriota</taxon>
        <taxon>Cyanophyceae</taxon>
        <taxon>Acaryochloridales</taxon>
        <taxon>Acaryochloridaceae</taxon>
        <taxon>Acaryochloris</taxon>
    </lineage>
</organism>
<dbReference type="AlphaFoldDB" id="B0CCS8"/>
<evidence type="ECO:0008006" key="3">
    <source>
        <dbReference type="Google" id="ProtNLM"/>
    </source>
</evidence>
<dbReference type="KEGG" id="amr:AM1_4261"/>
<accession>B0CCS8</accession>